<evidence type="ECO:0000313" key="4">
    <source>
        <dbReference type="EMBL" id="MBB3710311.1"/>
    </source>
</evidence>
<evidence type="ECO:0000256" key="1">
    <source>
        <dbReference type="ARBA" id="ARBA00006845"/>
    </source>
</evidence>
<organism evidence="3 5">
    <name type="scientific">Aminobacter aminovorans</name>
    <name type="common">Chelatobacter heintzii</name>
    <dbReference type="NCBI Taxonomy" id="83263"/>
    <lineage>
        <taxon>Bacteria</taxon>
        <taxon>Pseudomonadati</taxon>
        <taxon>Pseudomonadota</taxon>
        <taxon>Alphaproteobacteria</taxon>
        <taxon>Hyphomicrobiales</taxon>
        <taxon>Phyllobacteriaceae</taxon>
        <taxon>Aminobacter</taxon>
    </lineage>
</organism>
<evidence type="ECO:0000259" key="2">
    <source>
        <dbReference type="Pfam" id="PF01337"/>
    </source>
</evidence>
<proteinExistence type="inferred from homology"/>
<evidence type="ECO:0000313" key="6">
    <source>
        <dbReference type="Proteomes" id="UP000577697"/>
    </source>
</evidence>
<comment type="similarity">
    <text evidence="1">Belongs to the barstar family.</text>
</comment>
<reference evidence="3 5" key="1">
    <citation type="submission" date="2016-03" db="EMBL/GenBank/DDBJ databases">
        <title>Complete genome of Aminobacter aminovorans KCTC 2477.</title>
        <authorList>
            <person name="Kim K.M."/>
        </authorList>
    </citation>
    <scope>NUCLEOTIDE SEQUENCE [LARGE SCALE GENOMIC DNA]</scope>
    <source>
        <strain evidence="3 5">KCTC 2477</strain>
    </source>
</reference>
<feature type="domain" description="Barstar (barnase inhibitor)" evidence="2">
    <location>
        <begin position="5"/>
        <end position="68"/>
    </location>
</feature>
<evidence type="ECO:0000313" key="3">
    <source>
        <dbReference type="EMBL" id="AMS40453.1"/>
    </source>
</evidence>
<dbReference type="SUPFAM" id="SSF52038">
    <property type="entry name" value="Barstar-related"/>
    <property type="match status" value="1"/>
</dbReference>
<dbReference type="Gene3D" id="3.30.370.10">
    <property type="entry name" value="Barstar-like"/>
    <property type="match status" value="1"/>
</dbReference>
<dbReference type="Pfam" id="PF01337">
    <property type="entry name" value="Barstar"/>
    <property type="match status" value="1"/>
</dbReference>
<protein>
    <submittedName>
        <fullName evidence="3">Barnase inhibitor</fullName>
    </submittedName>
    <submittedName>
        <fullName evidence="4">RNAse (Barnase) inhibitor barstar</fullName>
    </submittedName>
</protein>
<dbReference type="KEGG" id="aak:AA2016_1521"/>
<dbReference type="AlphaFoldDB" id="A0AAC9AQH1"/>
<dbReference type="EMBL" id="JACICB010000050">
    <property type="protein sequence ID" value="MBB3710311.1"/>
    <property type="molecule type" value="Genomic_DNA"/>
</dbReference>
<dbReference type="InterPro" id="IPR000468">
    <property type="entry name" value="Barstar"/>
</dbReference>
<gene>
    <name evidence="3" type="ORF">AA2016_1521</name>
    <name evidence="4" type="ORF">FHS67_006675</name>
</gene>
<reference evidence="4 6" key="2">
    <citation type="submission" date="2020-08" db="EMBL/GenBank/DDBJ databases">
        <title>Genomic Encyclopedia of Type Strains, Phase IV (KMG-IV): sequencing the most valuable type-strain genomes for metagenomic binning, comparative biology and taxonomic classification.</title>
        <authorList>
            <person name="Goeker M."/>
        </authorList>
    </citation>
    <scope>NUCLEOTIDE SEQUENCE [LARGE SCALE GENOMIC DNA]</scope>
    <source>
        <strain evidence="4 6">DSM 10368</strain>
    </source>
</reference>
<keyword evidence="6" id="KW-1185">Reference proteome</keyword>
<dbReference type="InterPro" id="IPR035905">
    <property type="entry name" value="Barstar-like_sf"/>
</dbReference>
<dbReference type="Proteomes" id="UP000577697">
    <property type="component" value="Unassembled WGS sequence"/>
</dbReference>
<dbReference type="EMBL" id="CP015005">
    <property type="protein sequence ID" value="AMS40453.1"/>
    <property type="molecule type" value="Genomic_DNA"/>
</dbReference>
<accession>A0AAC9AQH1</accession>
<dbReference type="RefSeq" id="WP_067957112.1">
    <property type="nucleotide sequence ID" value="NZ_CP015005.1"/>
</dbReference>
<dbReference type="Proteomes" id="UP000075755">
    <property type="component" value="Chromosome"/>
</dbReference>
<sequence length="133" mass="15089">MTTEYTIDGSRIGSLEEFYDEISRVLIPGHRWGRNLDAFDNILKGGFGTPERIALRWRHSEKSRLNLGHPETARQLELQLAQCHPANRVNVKQKLADARTGIGPTVFDWLVEIIRCHGPDGDEAEDDVQLVLE</sequence>
<name>A0AAC9AQH1_AMIAI</name>
<evidence type="ECO:0000313" key="5">
    <source>
        <dbReference type="Proteomes" id="UP000075755"/>
    </source>
</evidence>